<keyword evidence="3 13" id="KW-0812">Transmembrane</keyword>
<keyword evidence="6 13" id="KW-0472">Membrane</keyword>
<protein>
    <recommendedName>
        <fullName evidence="14">G-protein coupled receptors family 1 profile domain-containing protein</fullName>
    </recommendedName>
</protein>
<dbReference type="PANTHER" id="PTHR24243">
    <property type="entry name" value="G-PROTEIN COUPLED RECEPTOR"/>
    <property type="match status" value="1"/>
</dbReference>
<reference evidence="15" key="1">
    <citation type="submission" date="2019-04" db="EMBL/GenBank/DDBJ databases">
        <authorList>
            <person name="Alioto T."/>
            <person name="Alioto T."/>
        </authorList>
    </citation>
    <scope>NUCLEOTIDE SEQUENCE [LARGE SCALE GENOMIC DNA]</scope>
</reference>
<evidence type="ECO:0000256" key="11">
    <source>
        <dbReference type="ARBA" id="ARBA00023288"/>
    </source>
</evidence>
<evidence type="ECO:0000256" key="7">
    <source>
        <dbReference type="ARBA" id="ARBA00023139"/>
    </source>
</evidence>
<evidence type="ECO:0000256" key="5">
    <source>
        <dbReference type="ARBA" id="ARBA00023040"/>
    </source>
</evidence>
<evidence type="ECO:0000259" key="14">
    <source>
        <dbReference type="PROSITE" id="PS50262"/>
    </source>
</evidence>
<keyword evidence="2" id="KW-1003">Cell membrane</keyword>
<evidence type="ECO:0000256" key="12">
    <source>
        <dbReference type="SAM" id="MobiDB-lite"/>
    </source>
</evidence>
<dbReference type="EMBL" id="CABDUW010000515">
    <property type="protein sequence ID" value="VTJ70611.1"/>
    <property type="molecule type" value="Genomic_DNA"/>
</dbReference>
<dbReference type="Proteomes" id="UP000335636">
    <property type="component" value="Unassembled WGS sequence"/>
</dbReference>
<dbReference type="GO" id="GO:0005886">
    <property type="term" value="C:plasma membrane"/>
    <property type="evidence" value="ECO:0007669"/>
    <property type="project" value="UniProtKB-SubCell"/>
</dbReference>
<comment type="subcellular location">
    <subcellularLocation>
        <location evidence="1">Cell membrane</location>
        <topology evidence="1">Multi-pass membrane protein</topology>
    </subcellularLocation>
</comment>
<dbReference type="PRINTS" id="PR00237">
    <property type="entry name" value="GPCRRHODOPSN"/>
</dbReference>
<dbReference type="AlphaFoldDB" id="A0A5E4BNR2"/>
<evidence type="ECO:0000256" key="3">
    <source>
        <dbReference type="ARBA" id="ARBA00022692"/>
    </source>
</evidence>
<evidence type="ECO:0000256" key="2">
    <source>
        <dbReference type="ARBA" id="ARBA00022475"/>
    </source>
</evidence>
<feature type="domain" description="G-protein coupled receptors family 1 profile" evidence="14">
    <location>
        <begin position="50"/>
        <end position="107"/>
    </location>
</feature>
<evidence type="ECO:0000256" key="4">
    <source>
        <dbReference type="ARBA" id="ARBA00022989"/>
    </source>
</evidence>
<dbReference type="SUPFAM" id="SSF81321">
    <property type="entry name" value="Family A G protein-coupled receptor-like"/>
    <property type="match status" value="1"/>
</dbReference>
<dbReference type="Gene3D" id="1.20.1070.10">
    <property type="entry name" value="Rhodopsin 7-helix transmembrane proteins"/>
    <property type="match status" value="1"/>
</dbReference>
<dbReference type="GO" id="GO:0016492">
    <property type="term" value="F:G protein-coupled neurotensin receptor activity"/>
    <property type="evidence" value="ECO:0007669"/>
    <property type="project" value="InterPro"/>
</dbReference>
<keyword evidence="8" id="KW-1015">Disulfide bond</keyword>
<feature type="region of interest" description="Disordered" evidence="12">
    <location>
        <begin position="136"/>
        <end position="165"/>
    </location>
</feature>
<dbReference type="PROSITE" id="PS50262">
    <property type="entry name" value="G_PROTEIN_RECEP_F1_2"/>
    <property type="match status" value="1"/>
</dbReference>
<accession>A0A5E4BNR2</accession>
<evidence type="ECO:0000256" key="8">
    <source>
        <dbReference type="ARBA" id="ARBA00023157"/>
    </source>
</evidence>
<organism evidence="15 16">
    <name type="scientific">Marmota monax</name>
    <name type="common">Woodchuck</name>
    <dbReference type="NCBI Taxonomy" id="9995"/>
    <lineage>
        <taxon>Eukaryota</taxon>
        <taxon>Metazoa</taxon>
        <taxon>Chordata</taxon>
        <taxon>Craniata</taxon>
        <taxon>Vertebrata</taxon>
        <taxon>Euteleostomi</taxon>
        <taxon>Mammalia</taxon>
        <taxon>Eutheria</taxon>
        <taxon>Euarchontoglires</taxon>
        <taxon>Glires</taxon>
        <taxon>Rodentia</taxon>
        <taxon>Sciuromorpha</taxon>
        <taxon>Sciuridae</taxon>
        <taxon>Xerinae</taxon>
        <taxon>Marmotini</taxon>
        <taxon>Marmota</taxon>
    </lineage>
</organism>
<evidence type="ECO:0000256" key="1">
    <source>
        <dbReference type="ARBA" id="ARBA00004651"/>
    </source>
</evidence>
<evidence type="ECO:0000256" key="6">
    <source>
        <dbReference type="ARBA" id="ARBA00023136"/>
    </source>
</evidence>
<dbReference type="PRINTS" id="PR01479">
    <property type="entry name" value="NEUROTENSINR"/>
</dbReference>
<name>A0A5E4BNR2_MARMO</name>
<dbReference type="InterPro" id="IPR003984">
    <property type="entry name" value="NT_rcpt"/>
</dbReference>
<keyword evidence="4 13" id="KW-1133">Transmembrane helix</keyword>
<dbReference type="PANTHER" id="PTHR24243:SF10">
    <property type="entry name" value="NEUROTENSIN RECEPTOR TYPE 2"/>
    <property type="match status" value="1"/>
</dbReference>
<evidence type="ECO:0000256" key="13">
    <source>
        <dbReference type="SAM" id="Phobius"/>
    </source>
</evidence>
<feature type="transmembrane region" description="Helical" evidence="13">
    <location>
        <begin position="36"/>
        <end position="58"/>
    </location>
</feature>
<evidence type="ECO:0000256" key="10">
    <source>
        <dbReference type="ARBA" id="ARBA00023224"/>
    </source>
</evidence>
<keyword evidence="9" id="KW-0675">Receptor</keyword>
<keyword evidence="11" id="KW-0449">Lipoprotein</keyword>
<comment type="caution">
    <text evidence="15">The sequence shown here is derived from an EMBL/GenBank/DDBJ whole genome shotgun (WGS) entry which is preliminary data.</text>
</comment>
<dbReference type="InterPro" id="IPR000276">
    <property type="entry name" value="GPCR_Rhodpsn"/>
</dbReference>
<keyword evidence="7" id="KW-0564">Palmitate</keyword>
<proteinExistence type="predicted"/>
<keyword evidence="10" id="KW-0807">Transducer</keyword>
<evidence type="ECO:0000313" key="15">
    <source>
        <dbReference type="EMBL" id="VTJ70611.1"/>
    </source>
</evidence>
<dbReference type="InterPro" id="IPR017452">
    <property type="entry name" value="GPCR_Rhodpsn_7TM"/>
</dbReference>
<evidence type="ECO:0000313" key="16">
    <source>
        <dbReference type="Proteomes" id="UP000335636"/>
    </source>
</evidence>
<gene>
    <name evidence="15" type="ORF">MONAX_5E042575</name>
</gene>
<keyword evidence="5" id="KW-0297">G-protein coupled receptor</keyword>
<sequence length="165" mass="18374">MAKFSPCPLTPGTSHRERLLSPWVSSSRGDGATENVLAFSCSLSPCPAGAIVAVYVVCWMPYHARRLMYCYVSDEAWTDALYDFYHYFYMVTNTLFYVSSAVTPVLCSAVSSSFRRLFLESLSALCGQHHPMEPLPPEAPESHPSGYSFRPWGSSRSPDLDEIQA</sequence>
<keyword evidence="16" id="KW-1185">Reference proteome</keyword>
<evidence type="ECO:0000256" key="9">
    <source>
        <dbReference type="ARBA" id="ARBA00023170"/>
    </source>
</evidence>